<accession>A0ACB6ZT02</accession>
<dbReference type="EMBL" id="MU117968">
    <property type="protein sequence ID" value="KAF9652588.1"/>
    <property type="molecule type" value="Genomic_DNA"/>
</dbReference>
<comment type="caution">
    <text evidence="1">The sequence shown here is derived from an EMBL/GenBank/DDBJ whole genome shotgun (WGS) entry which is preliminary data.</text>
</comment>
<evidence type="ECO:0000313" key="2">
    <source>
        <dbReference type="Proteomes" id="UP000886501"/>
    </source>
</evidence>
<evidence type="ECO:0000313" key="1">
    <source>
        <dbReference type="EMBL" id="KAF9652588.1"/>
    </source>
</evidence>
<dbReference type="Proteomes" id="UP000886501">
    <property type="component" value="Unassembled WGS sequence"/>
</dbReference>
<name>A0ACB6ZT02_THEGA</name>
<organism evidence="1 2">
    <name type="scientific">Thelephora ganbajun</name>
    <name type="common">Ganba fungus</name>
    <dbReference type="NCBI Taxonomy" id="370292"/>
    <lineage>
        <taxon>Eukaryota</taxon>
        <taxon>Fungi</taxon>
        <taxon>Dikarya</taxon>
        <taxon>Basidiomycota</taxon>
        <taxon>Agaricomycotina</taxon>
        <taxon>Agaricomycetes</taxon>
        <taxon>Thelephorales</taxon>
        <taxon>Thelephoraceae</taxon>
        <taxon>Thelephora</taxon>
    </lineage>
</organism>
<gene>
    <name evidence="1" type="ORF">BDM02DRAFT_3153727</name>
</gene>
<protein>
    <submittedName>
        <fullName evidence="1">Uncharacterized protein</fullName>
    </submittedName>
</protein>
<reference evidence="1" key="1">
    <citation type="submission" date="2019-10" db="EMBL/GenBank/DDBJ databases">
        <authorList>
            <consortium name="DOE Joint Genome Institute"/>
            <person name="Kuo A."/>
            <person name="Miyauchi S."/>
            <person name="Kiss E."/>
            <person name="Drula E."/>
            <person name="Kohler A."/>
            <person name="Sanchez-Garcia M."/>
            <person name="Andreopoulos B."/>
            <person name="Barry K.W."/>
            <person name="Bonito G."/>
            <person name="Buee M."/>
            <person name="Carver A."/>
            <person name="Chen C."/>
            <person name="Cichocki N."/>
            <person name="Clum A."/>
            <person name="Culley D."/>
            <person name="Crous P.W."/>
            <person name="Fauchery L."/>
            <person name="Girlanda M."/>
            <person name="Hayes R."/>
            <person name="Keri Z."/>
            <person name="Labutti K."/>
            <person name="Lipzen A."/>
            <person name="Lombard V."/>
            <person name="Magnuson J."/>
            <person name="Maillard F."/>
            <person name="Morin E."/>
            <person name="Murat C."/>
            <person name="Nolan M."/>
            <person name="Ohm R."/>
            <person name="Pangilinan J."/>
            <person name="Pereira M."/>
            <person name="Perotto S."/>
            <person name="Peter M."/>
            <person name="Riley R."/>
            <person name="Sitrit Y."/>
            <person name="Stielow B."/>
            <person name="Szollosi G."/>
            <person name="Zifcakova L."/>
            <person name="Stursova M."/>
            <person name="Spatafora J.W."/>
            <person name="Tedersoo L."/>
            <person name="Vaario L.-M."/>
            <person name="Yamada A."/>
            <person name="Yan M."/>
            <person name="Wang P."/>
            <person name="Xu J."/>
            <person name="Bruns T."/>
            <person name="Baldrian P."/>
            <person name="Vilgalys R."/>
            <person name="Henrissat B."/>
            <person name="Grigoriev I.V."/>
            <person name="Hibbett D."/>
            <person name="Nagy L.G."/>
            <person name="Martin F.M."/>
        </authorList>
    </citation>
    <scope>NUCLEOTIDE SEQUENCE</scope>
    <source>
        <strain evidence="1">P2</strain>
    </source>
</reference>
<sequence>MGTPPPGLEGFGPIQVSTSGGNGMWLNLPPVKLYTISFIIKSGKILLGHKKRGFGKGVYNGFGGKVEPGESVEAAALRELKEEAGITAKLVPCGTFIYFHEGSDHTFQVEVFKADNYEGESIETDEMRPEWFDVPDSIEQNSPIPWESMWAADRHWYPIMLSGKYFVGRIDFTETMEDGVKKYTLQRWWFGARDT</sequence>
<keyword evidence="2" id="KW-1185">Reference proteome</keyword>
<reference evidence="1" key="2">
    <citation type="journal article" date="2020" name="Nat. Commun.">
        <title>Large-scale genome sequencing of mycorrhizal fungi provides insights into the early evolution of symbiotic traits.</title>
        <authorList>
            <person name="Miyauchi S."/>
            <person name="Kiss E."/>
            <person name="Kuo A."/>
            <person name="Drula E."/>
            <person name="Kohler A."/>
            <person name="Sanchez-Garcia M."/>
            <person name="Morin E."/>
            <person name="Andreopoulos B."/>
            <person name="Barry K.W."/>
            <person name="Bonito G."/>
            <person name="Buee M."/>
            <person name="Carver A."/>
            <person name="Chen C."/>
            <person name="Cichocki N."/>
            <person name="Clum A."/>
            <person name="Culley D."/>
            <person name="Crous P.W."/>
            <person name="Fauchery L."/>
            <person name="Girlanda M."/>
            <person name="Hayes R.D."/>
            <person name="Keri Z."/>
            <person name="LaButti K."/>
            <person name="Lipzen A."/>
            <person name="Lombard V."/>
            <person name="Magnuson J."/>
            <person name="Maillard F."/>
            <person name="Murat C."/>
            <person name="Nolan M."/>
            <person name="Ohm R.A."/>
            <person name="Pangilinan J."/>
            <person name="Pereira M.F."/>
            <person name="Perotto S."/>
            <person name="Peter M."/>
            <person name="Pfister S."/>
            <person name="Riley R."/>
            <person name="Sitrit Y."/>
            <person name="Stielow J.B."/>
            <person name="Szollosi G."/>
            <person name="Zifcakova L."/>
            <person name="Stursova M."/>
            <person name="Spatafora J.W."/>
            <person name="Tedersoo L."/>
            <person name="Vaario L.M."/>
            <person name="Yamada A."/>
            <person name="Yan M."/>
            <person name="Wang P."/>
            <person name="Xu J."/>
            <person name="Bruns T."/>
            <person name="Baldrian P."/>
            <person name="Vilgalys R."/>
            <person name="Dunand C."/>
            <person name="Henrissat B."/>
            <person name="Grigoriev I.V."/>
            <person name="Hibbett D."/>
            <person name="Nagy L.G."/>
            <person name="Martin F.M."/>
        </authorList>
    </citation>
    <scope>NUCLEOTIDE SEQUENCE</scope>
    <source>
        <strain evidence="1">P2</strain>
    </source>
</reference>
<proteinExistence type="predicted"/>